<keyword evidence="4" id="KW-1185">Reference proteome</keyword>
<keyword evidence="2" id="KW-0732">Signal</keyword>
<dbReference type="HOGENOM" id="CLU_2469763_0_0_1"/>
<organism evidence="3 4">
    <name type="scientific">Paxillus rubicundulus Ve08.2h10</name>
    <dbReference type="NCBI Taxonomy" id="930991"/>
    <lineage>
        <taxon>Eukaryota</taxon>
        <taxon>Fungi</taxon>
        <taxon>Dikarya</taxon>
        <taxon>Basidiomycota</taxon>
        <taxon>Agaricomycotina</taxon>
        <taxon>Agaricomycetes</taxon>
        <taxon>Agaricomycetidae</taxon>
        <taxon>Boletales</taxon>
        <taxon>Paxilineae</taxon>
        <taxon>Paxillaceae</taxon>
        <taxon>Paxillus</taxon>
    </lineage>
</organism>
<evidence type="ECO:0000256" key="1">
    <source>
        <dbReference type="SAM" id="MobiDB-lite"/>
    </source>
</evidence>
<feature type="signal peptide" evidence="2">
    <location>
        <begin position="1"/>
        <end position="19"/>
    </location>
</feature>
<reference evidence="3 4" key="1">
    <citation type="submission" date="2014-04" db="EMBL/GenBank/DDBJ databases">
        <authorList>
            <consortium name="DOE Joint Genome Institute"/>
            <person name="Kuo A."/>
            <person name="Kohler A."/>
            <person name="Jargeat P."/>
            <person name="Nagy L.G."/>
            <person name="Floudas D."/>
            <person name="Copeland A."/>
            <person name="Barry K.W."/>
            <person name="Cichocki N."/>
            <person name="Veneault-Fourrey C."/>
            <person name="LaButti K."/>
            <person name="Lindquist E.A."/>
            <person name="Lipzen A."/>
            <person name="Lundell T."/>
            <person name="Morin E."/>
            <person name="Murat C."/>
            <person name="Sun H."/>
            <person name="Tunlid A."/>
            <person name="Henrissat B."/>
            <person name="Grigoriev I.V."/>
            <person name="Hibbett D.S."/>
            <person name="Martin F."/>
            <person name="Nordberg H.P."/>
            <person name="Cantor M.N."/>
            <person name="Hua S.X."/>
        </authorList>
    </citation>
    <scope>NUCLEOTIDE SEQUENCE [LARGE SCALE GENOMIC DNA]</scope>
    <source>
        <strain evidence="3 4">Ve08.2h10</strain>
    </source>
</reference>
<feature type="chain" id="PRO_5002209123" description="Long chronological lifespan protein 2" evidence="2">
    <location>
        <begin position="20"/>
        <end position="88"/>
    </location>
</feature>
<evidence type="ECO:0000313" key="3">
    <source>
        <dbReference type="EMBL" id="KIK86579.1"/>
    </source>
</evidence>
<proteinExistence type="predicted"/>
<dbReference type="EMBL" id="KN825555">
    <property type="protein sequence ID" value="KIK86579.1"/>
    <property type="molecule type" value="Genomic_DNA"/>
</dbReference>
<reference evidence="4" key="2">
    <citation type="submission" date="2015-01" db="EMBL/GenBank/DDBJ databases">
        <title>Evolutionary Origins and Diversification of the Mycorrhizal Mutualists.</title>
        <authorList>
            <consortium name="DOE Joint Genome Institute"/>
            <consortium name="Mycorrhizal Genomics Consortium"/>
            <person name="Kohler A."/>
            <person name="Kuo A."/>
            <person name="Nagy L.G."/>
            <person name="Floudas D."/>
            <person name="Copeland A."/>
            <person name="Barry K.W."/>
            <person name="Cichocki N."/>
            <person name="Veneault-Fourrey C."/>
            <person name="LaButti K."/>
            <person name="Lindquist E.A."/>
            <person name="Lipzen A."/>
            <person name="Lundell T."/>
            <person name="Morin E."/>
            <person name="Murat C."/>
            <person name="Riley R."/>
            <person name="Ohm R."/>
            <person name="Sun H."/>
            <person name="Tunlid A."/>
            <person name="Henrissat B."/>
            <person name="Grigoriev I.V."/>
            <person name="Hibbett D.S."/>
            <person name="Martin F."/>
        </authorList>
    </citation>
    <scope>NUCLEOTIDE SEQUENCE [LARGE SCALE GENOMIC DNA]</scope>
    <source>
        <strain evidence="4">Ve08.2h10</strain>
    </source>
</reference>
<evidence type="ECO:0000313" key="4">
    <source>
        <dbReference type="Proteomes" id="UP000054538"/>
    </source>
</evidence>
<dbReference type="OrthoDB" id="10369293at2759"/>
<name>A0A0D0DRZ4_9AGAM</name>
<dbReference type="Proteomes" id="UP000054538">
    <property type="component" value="Unassembled WGS sequence"/>
</dbReference>
<evidence type="ECO:0000256" key="2">
    <source>
        <dbReference type="SAM" id="SignalP"/>
    </source>
</evidence>
<protein>
    <recommendedName>
        <fullName evidence="5">Long chronological lifespan protein 2</fullName>
    </recommendedName>
</protein>
<evidence type="ECO:0008006" key="5">
    <source>
        <dbReference type="Google" id="ProtNLM"/>
    </source>
</evidence>
<dbReference type="AlphaFoldDB" id="A0A0D0DRZ4"/>
<gene>
    <name evidence="3" type="ORF">PAXRUDRAFT_831902</name>
</gene>
<sequence>MRLATSAIVASLAVLAVGASNPRPNYDLHARGQSESCGFKGDTCDPLKSPSCCPHLVCRAENNGMMHGKRQHECKRPYRTDKKSRRRT</sequence>
<dbReference type="InParanoid" id="A0A0D0DRZ4"/>
<feature type="region of interest" description="Disordered" evidence="1">
    <location>
        <begin position="67"/>
        <end position="88"/>
    </location>
</feature>
<accession>A0A0D0DRZ4</accession>